<name>A0A098E791_9ZZZZ</name>
<evidence type="ECO:0000256" key="2">
    <source>
        <dbReference type="ARBA" id="ARBA00010919"/>
    </source>
</evidence>
<dbReference type="SUPFAM" id="SSF57829">
    <property type="entry name" value="Zn-binding ribosomal proteins"/>
    <property type="match status" value="1"/>
</dbReference>
<gene>
    <name evidence="6" type="primary">rps27e</name>
    <name evidence="6" type="ORF">MSIBF_A1410005</name>
</gene>
<dbReference type="Pfam" id="PF01667">
    <property type="entry name" value="Ribosomal_S27e"/>
    <property type="match status" value="1"/>
</dbReference>
<dbReference type="GO" id="GO:0005840">
    <property type="term" value="C:ribosome"/>
    <property type="evidence" value="ECO:0007669"/>
    <property type="project" value="UniProtKB-KW"/>
</dbReference>
<dbReference type="GO" id="GO:0003735">
    <property type="term" value="F:structural constituent of ribosome"/>
    <property type="evidence" value="ECO:0007669"/>
    <property type="project" value="InterPro"/>
</dbReference>
<evidence type="ECO:0000256" key="5">
    <source>
        <dbReference type="ARBA" id="ARBA00023274"/>
    </source>
</evidence>
<dbReference type="GO" id="GO:0006412">
    <property type="term" value="P:translation"/>
    <property type="evidence" value="ECO:0007669"/>
    <property type="project" value="InterPro"/>
</dbReference>
<reference evidence="6" key="1">
    <citation type="submission" date="2014-09" db="EMBL/GenBank/DDBJ databases">
        <authorList>
            <person name="Probst J Alexander"/>
        </authorList>
    </citation>
    <scope>NUCLEOTIDE SEQUENCE</scope>
</reference>
<evidence type="ECO:0000256" key="4">
    <source>
        <dbReference type="ARBA" id="ARBA00022980"/>
    </source>
</evidence>
<keyword evidence="5" id="KW-0687">Ribonucleoprotein</keyword>
<dbReference type="AlphaFoldDB" id="A0A098E791"/>
<dbReference type="GO" id="GO:1990904">
    <property type="term" value="C:ribonucleoprotein complex"/>
    <property type="evidence" value="ECO:0007669"/>
    <property type="project" value="UniProtKB-KW"/>
</dbReference>
<keyword evidence="4 6" id="KW-0689">Ribosomal protein</keyword>
<proteinExistence type="inferred from homology"/>
<protein>
    <submittedName>
        <fullName evidence="6">30S ribosomal protein S27e</fullName>
    </submittedName>
</protein>
<comment type="cofactor">
    <cofactor evidence="1">
        <name>Zn(2+)</name>
        <dbReference type="ChEBI" id="CHEBI:29105"/>
    </cofactor>
</comment>
<evidence type="ECO:0000313" key="6">
    <source>
        <dbReference type="EMBL" id="CEG11369.1"/>
    </source>
</evidence>
<comment type="similarity">
    <text evidence="2">Belongs to the eukaryotic ribosomal protein eS27 family.</text>
</comment>
<evidence type="ECO:0000256" key="1">
    <source>
        <dbReference type="ARBA" id="ARBA00001947"/>
    </source>
</evidence>
<dbReference type="InterPro" id="IPR000592">
    <property type="entry name" value="Ribosomal_eS27"/>
</dbReference>
<evidence type="ECO:0000256" key="3">
    <source>
        <dbReference type="ARBA" id="ARBA00022833"/>
    </source>
</evidence>
<dbReference type="InterPro" id="IPR023407">
    <property type="entry name" value="Ribosomal_eS27_Zn-bd_dom_sf"/>
</dbReference>
<dbReference type="Gene3D" id="2.20.25.100">
    <property type="entry name" value="Zn-binding ribosomal proteins"/>
    <property type="match status" value="1"/>
</dbReference>
<keyword evidence="3" id="KW-0862">Zinc</keyword>
<dbReference type="InterPro" id="IPR011332">
    <property type="entry name" value="Ribosomal_zn-bd"/>
</dbReference>
<sequence length="73" mass="8051">MVKSRKVRSRFLYVQCNHCNNKQVVFGCAKTKVNCLACNTPLLVPTGGKASLAKNPATKLPNAHILEILDRNL</sequence>
<dbReference type="HAMAP" id="MF_00371">
    <property type="entry name" value="Ribosomal_eS27"/>
    <property type="match status" value="1"/>
</dbReference>
<accession>A0A098E791</accession>
<dbReference type="EMBL" id="CCXY01000048">
    <property type="protein sequence ID" value="CEG11369.1"/>
    <property type="molecule type" value="Genomic_DNA"/>
</dbReference>
<organism evidence="6">
    <name type="scientific">groundwater metagenome</name>
    <dbReference type="NCBI Taxonomy" id="717931"/>
    <lineage>
        <taxon>unclassified sequences</taxon>
        <taxon>metagenomes</taxon>
        <taxon>ecological metagenomes</taxon>
    </lineage>
</organism>